<dbReference type="Gene3D" id="3.40.50.150">
    <property type="entry name" value="Vaccinia Virus protein VP39"/>
    <property type="match status" value="1"/>
</dbReference>
<dbReference type="GO" id="GO:0008168">
    <property type="term" value="F:methyltransferase activity"/>
    <property type="evidence" value="ECO:0007669"/>
    <property type="project" value="UniProtKB-KW"/>
</dbReference>
<organism evidence="5 6">
    <name type="scientific">Nonomuraea fuscirosea</name>
    <dbReference type="NCBI Taxonomy" id="1291556"/>
    <lineage>
        <taxon>Bacteria</taxon>
        <taxon>Bacillati</taxon>
        <taxon>Actinomycetota</taxon>
        <taxon>Actinomycetes</taxon>
        <taxon>Streptosporangiales</taxon>
        <taxon>Streptosporangiaceae</taxon>
        <taxon>Nonomuraea</taxon>
    </lineage>
</organism>
<dbReference type="InterPro" id="IPR029063">
    <property type="entry name" value="SAM-dependent_MTases_sf"/>
</dbReference>
<evidence type="ECO:0000259" key="4">
    <source>
        <dbReference type="Pfam" id="PF13649"/>
    </source>
</evidence>
<dbReference type="PANTHER" id="PTHR43464:SF19">
    <property type="entry name" value="UBIQUINONE BIOSYNTHESIS O-METHYLTRANSFERASE, MITOCHONDRIAL"/>
    <property type="match status" value="1"/>
</dbReference>
<evidence type="ECO:0000256" key="1">
    <source>
        <dbReference type="ARBA" id="ARBA00022603"/>
    </source>
</evidence>
<keyword evidence="6" id="KW-1185">Reference proteome</keyword>
<accession>A0A2T0MW75</accession>
<dbReference type="Pfam" id="PF13649">
    <property type="entry name" value="Methyltransf_25"/>
    <property type="match status" value="1"/>
</dbReference>
<dbReference type="GO" id="GO:0032259">
    <property type="term" value="P:methylation"/>
    <property type="evidence" value="ECO:0007669"/>
    <property type="project" value="UniProtKB-KW"/>
</dbReference>
<evidence type="ECO:0000256" key="3">
    <source>
        <dbReference type="ARBA" id="ARBA00022691"/>
    </source>
</evidence>
<reference evidence="5 6" key="1">
    <citation type="submission" date="2018-03" db="EMBL/GenBank/DDBJ databases">
        <title>Genomic Encyclopedia of Type Strains, Phase III (KMG-III): the genomes of soil and plant-associated and newly described type strains.</title>
        <authorList>
            <person name="Whitman W."/>
        </authorList>
    </citation>
    <scope>NUCLEOTIDE SEQUENCE [LARGE SCALE GENOMIC DNA]</scope>
    <source>
        <strain evidence="5 6">CGMCC 4.7104</strain>
    </source>
</reference>
<dbReference type="EMBL" id="PVNG01000011">
    <property type="protein sequence ID" value="PRX63194.1"/>
    <property type="molecule type" value="Genomic_DNA"/>
</dbReference>
<dbReference type="RefSeq" id="WP_106243972.1">
    <property type="nucleotide sequence ID" value="NZ_PVNG01000011.1"/>
</dbReference>
<proteinExistence type="predicted"/>
<keyword evidence="2 5" id="KW-0808">Transferase</keyword>
<evidence type="ECO:0000313" key="5">
    <source>
        <dbReference type="EMBL" id="PRX63194.1"/>
    </source>
</evidence>
<dbReference type="OrthoDB" id="279734at2"/>
<dbReference type="InterPro" id="IPR041698">
    <property type="entry name" value="Methyltransf_25"/>
</dbReference>
<dbReference type="PANTHER" id="PTHR43464">
    <property type="entry name" value="METHYLTRANSFERASE"/>
    <property type="match status" value="1"/>
</dbReference>
<dbReference type="SUPFAM" id="SSF53335">
    <property type="entry name" value="S-adenosyl-L-methionine-dependent methyltransferases"/>
    <property type="match status" value="1"/>
</dbReference>
<keyword evidence="1 5" id="KW-0489">Methyltransferase</keyword>
<dbReference type="Proteomes" id="UP000238312">
    <property type="component" value="Unassembled WGS sequence"/>
</dbReference>
<evidence type="ECO:0000313" key="6">
    <source>
        <dbReference type="Proteomes" id="UP000238312"/>
    </source>
</evidence>
<keyword evidence="3" id="KW-0949">S-adenosyl-L-methionine</keyword>
<evidence type="ECO:0000256" key="2">
    <source>
        <dbReference type="ARBA" id="ARBA00022679"/>
    </source>
</evidence>
<sequence length="249" mass="26376">MTTDPYPRIGDAFGHILARCWDAGATPWSAVEVIERDDALISTGDASRYFTEPERWPDLERHVWAQATGRILDVGCGGGRHAVPWSAQGHEVMGLDPSPEAVRVSGERGVKAVVGSVPSLPDGLGQFDTIALLGNNLGLLAGPAQAPAVLASLAAVARPGARLIGSGTDPGDGGTAHAAYHACNLRRGRARGQLRIRVRDGATATPWFEYWLATPDELATAVAESAWTLESLDRDPTSPGYVVRLRLPS</sequence>
<gene>
    <name evidence="5" type="ORF">B0I32_111188</name>
</gene>
<comment type="caution">
    <text evidence="5">The sequence shown here is derived from an EMBL/GenBank/DDBJ whole genome shotgun (WGS) entry which is preliminary data.</text>
</comment>
<feature type="domain" description="Methyltransferase" evidence="4">
    <location>
        <begin position="71"/>
        <end position="160"/>
    </location>
</feature>
<dbReference type="CDD" id="cd02440">
    <property type="entry name" value="AdoMet_MTases"/>
    <property type="match status" value="1"/>
</dbReference>
<dbReference type="AlphaFoldDB" id="A0A2T0MW75"/>
<protein>
    <submittedName>
        <fullName evidence="5">Methyltransferase family protein</fullName>
    </submittedName>
</protein>
<name>A0A2T0MW75_9ACTN</name>